<dbReference type="AlphaFoldDB" id="A0A059CF68"/>
<dbReference type="InterPro" id="IPR027417">
    <property type="entry name" value="P-loop_NTPase"/>
</dbReference>
<feature type="region of interest" description="Disordered" evidence="7">
    <location>
        <begin position="369"/>
        <end position="403"/>
    </location>
</feature>
<dbReference type="Pfam" id="PF13191">
    <property type="entry name" value="AAA_16"/>
    <property type="match status" value="1"/>
</dbReference>
<dbReference type="InParanoid" id="A0A059CF68"/>
<dbReference type="PANTHER" id="PTHR12705:SF0">
    <property type="entry name" value="ORIGIN RECOGNITION COMPLEX SUBUNIT 5"/>
    <property type="match status" value="1"/>
</dbReference>
<evidence type="ECO:0000259" key="8">
    <source>
        <dbReference type="Pfam" id="PF13191"/>
    </source>
</evidence>
<evidence type="ECO:0000256" key="4">
    <source>
        <dbReference type="ARBA" id="ARBA00022741"/>
    </source>
</evidence>
<dbReference type="EMBL" id="KK198756">
    <property type="protein sequence ID" value="KCW76889.1"/>
    <property type="molecule type" value="Genomic_DNA"/>
</dbReference>
<keyword evidence="6" id="KW-0539">Nucleus</keyword>
<evidence type="ECO:0000256" key="3">
    <source>
        <dbReference type="ARBA" id="ARBA00022705"/>
    </source>
</evidence>
<evidence type="ECO:0000313" key="11">
    <source>
        <dbReference type="EMBL" id="KCW76889.1"/>
    </source>
</evidence>
<dbReference type="SUPFAM" id="SSF52540">
    <property type="entry name" value="P-loop containing nucleoside triphosphate hydrolases"/>
    <property type="match status" value="1"/>
</dbReference>
<comment type="subcellular location">
    <subcellularLocation>
        <location evidence="1">Nucleus</location>
    </subcellularLocation>
</comment>
<dbReference type="GO" id="GO:0005664">
    <property type="term" value="C:nuclear origin of replication recognition complex"/>
    <property type="evidence" value="ECO:0000318"/>
    <property type="project" value="GO_Central"/>
</dbReference>
<organism evidence="11">
    <name type="scientific">Eucalyptus grandis</name>
    <name type="common">Flooded gum</name>
    <dbReference type="NCBI Taxonomy" id="71139"/>
    <lineage>
        <taxon>Eukaryota</taxon>
        <taxon>Viridiplantae</taxon>
        <taxon>Streptophyta</taxon>
        <taxon>Embryophyta</taxon>
        <taxon>Tracheophyta</taxon>
        <taxon>Spermatophyta</taxon>
        <taxon>Magnoliopsida</taxon>
        <taxon>eudicotyledons</taxon>
        <taxon>Gunneridae</taxon>
        <taxon>Pentapetalae</taxon>
        <taxon>rosids</taxon>
        <taxon>malvids</taxon>
        <taxon>Myrtales</taxon>
        <taxon>Myrtaceae</taxon>
        <taxon>Myrtoideae</taxon>
        <taxon>Eucalypteae</taxon>
        <taxon>Eucalyptus</taxon>
    </lineage>
</organism>
<dbReference type="GO" id="GO:0003688">
    <property type="term" value="F:DNA replication origin binding"/>
    <property type="evidence" value="ECO:0000318"/>
    <property type="project" value="GO_Central"/>
</dbReference>
<evidence type="ECO:0000259" key="9">
    <source>
        <dbReference type="Pfam" id="PF14630"/>
    </source>
</evidence>
<keyword evidence="5" id="KW-0067">ATP-binding</keyword>
<evidence type="ECO:0000256" key="7">
    <source>
        <dbReference type="SAM" id="MobiDB-lite"/>
    </source>
</evidence>
<feature type="domain" description="ORC5 lid" evidence="10">
    <location>
        <begin position="240"/>
        <end position="292"/>
    </location>
</feature>
<protein>
    <submittedName>
        <fullName evidence="11">Uncharacterized protein</fullName>
    </submittedName>
</protein>
<reference evidence="11" key="1">
    <citation type="submission" date="2013-07" db="EMBL/GenBank/DDBJ databases">
        <title>The genome of Eucalyptus grandis.</title>
        <authorList>
            <person name="Schmutz J."/>
            <person name="Hayes R."/>
            <person name="Myburg A."/>
            <person name="Tuskan G."/>
            <person name="Grattapaglia D."/>
            <person name="Rokhsar D.S."/>
        </authorList>
    </citation>
    <scope>NUCLEOTIDE SEQUENCE</scope>
    <source>
        <tissue evidence="11">Leaf extractions</tissue>
    </source>
</reference>
<evidence type="ECO:0000256" key="6">
    <source>
        <dbReference type="ARBA" id="ARBA00023242"/>
    </source>
</evidence>
<dbReference type="FunCoup" id="A0A059CF68">
    <property type="interactions" value="3226"/>
</dbReference>
<dbReference type="InterPro" id="IPR020796">
    <property type="entry name" value="ORC5"/>
</dbReference>
<proteinExistence type="inferred from homology"/>
<feature type="domain" description="Origin recognition complex subunit 5 C-terminal" evidence="9">
    <location>
        <begin position="345"/>
        <end position="502"/>
    </location>
</feature>
<dbReference type="PANTHER" id="PTHR12705">
    <property type="entry name" value="ORIGIN RECOGNITION COMPLEX SUBUNIT 5"/>
    <property type="match status" value="1"/>
</dbReference>
<evidence type="ECO:0000256" key="2">
    <source>
        <dbReference type="ARBA" id="ARBA00006269"/>
    </source>
</evidence>
<dbReference type="InterPro" id="IPR048866">
    <property type="entry name" value="ORC5_lid"/>
</dbReference>
<dbReference type="Gene3D" id="3.40.50.300">
    <property type="entry name" value="P-loop containing nucleotide triphosphate hydrolases"/>
    <property type="match status" value="1"/>
</dbReference>
<dbReference type="STRING" id="71139.A0A059CF68"/>
<dbReference type="eggNOG" id="KOG2543">
    <property type="taxonomic scope" value="Eukaryota"/>
</dbReference>
<dbReference type="Pfam" id="PF21639">
    <property type="entry name" value="ORC5_lid"/>
    <property type="match status" value="1"/>
</dbReference>
<dbReference type="Gramene" id="KCW76889">
    <property type="protein sequence ID" value="KCW76889"/>
    <property type="gene ID" value="EUGRSUZ_D01236"/>
</dbReference>
<name>A0A059CF68_EUCGR</name>
<dbReference type="Pfam" id="PF14630">
    <property type="entry name" value="ORC5_C"/>
    <property type="match status" value="1"/>
</dbReference>
<evidence type="ECO:0000256" key="1">
    <source>
        <dbReference type="ARBA" id="ARBA00004123"/>
    </source>
</evidence>
<keyword evidence="3" id="KW-0235">DNA replication</keyword>
<dbReference type="InterPro" id="IPR047088">
    <property type="entry name" value="ORC5_C"/>
</dbReference>
<dbReference type="OMA" id="FHRLWAS"/>
<comment type="similarity">
    <text evidence="2">Belongs to the ORC5 family.</text>
</comment>
<evidence type="ECO:0000256" key="5">
    <source>
        <dbReference type="ARBA" id="ARBA00022840"/>
    </source>
</evidence>
<accession>A0A059CF68</accession>
<gene>
    <name evidence="11" type="ORF">EUGRSUZ_D01236</name>
</gene>
<dbReference type="GO" id="GO:0006270">
    <property type="term" value="P:DNA replication initiation"/>
    <property type="evidence" value="ECO:0000318"/>
    <property type="project" value="GO_Central"/>
</dbReference>
<feature type="domain" description="Orc1-like AAA ATPase" evidence="8">
    <location>
        <begin position="59"/>
        <end position="166"/>
    </location>
</feature>
<feature type="compositionally biased region" description="Basic and acidic residues" evidence="7">
    <location>
        <begin position="386"/>
        <end position="395"/>
    </location>
</feature>
<evidence type="ECO:0000259" key="10">
    <source>
        <dbReference type="Pfam" id="PF21639"/>
    </source>
</evidence>
<keyword evidence="4" id="KW-0547">Nucleotide-binding</keyword>
<dbReference type="InterPro" id="IPR041664">
    <property type="entry name" value="AAA_16"/>
</dbReference>
<sequence length="506" mass="56883">MGEDEVLSVTRRTTRSSSATAISTKNDVERTKSTHICSPSLNDLLYGGEPIDLDVLLSNFPGRHPQICELLQILGPSNTPMLPIFVYGGPSTGKTSIILQLFRYLNRPFVYSSCRTCYSPRILFESVLNQLSHHRKNATNGYSSVKRCEKPSDFVNFLREALVKLVRDWDKSSSILPLLFNLDSILNIPEVGLIFISSTPPDTFYSSMGYIEPVPIYFPNYSEDDLRQILLRNQAYPKLYSSFLDAVLRPFCRITRRLDELSAVFSSLFLEYCKPLNDLAVVPNEDLKRRLFSNLQPHISLFLNETFRVLSQSSSGAERTKGRELRGSKRKIGTHDESDELDFHMSTSAKYLLISAFLASRNPATLDASLFDSRGGSDSRKRRRKPSETAKGQKEAEEEELLTKGPGSFPLERLLAIFQCITSVAEDYLGEEVQVEDSLEVEGQDGPLMSDVLLQLSSLCNANFIVKGGTCPLEGSTRYRSVVTEDLALKVAKSVKFPLAKYVYRR</sequence>